<dbReference type="InterPro" id="IPR003760">
    <property type="entry name" value="PnrA-like"/>
</dbReference>
<dbReference type="RefSeq" id="WP_153413582.1">
    <property type="nucleotide sequence ID" value="NZ_WEGK01000012.1"/>
</dbReference>
<dbReference type="OrthoDB" id="9784230at2"/>
<evidence type="ECO:0000256" key="2">
    <source>
        <dbReference type="ARBA" id="ARBA00022475"/>
    </source>
</evidence>
<dbReference type="InterPro" id="IPR050957">
    <property type="entry name" value="BMP_lipoprotein"/>
</dbReference>
<gene>
    <name evidence="8" type="primary">tmpC</name>
    <name evidence="8" type="ORF">NRB20_53470</name>
</gene>
<comment type="subcellular location">
    <subcellularLocation>
        <location evidence="1">Cell membrane</location>
    </subcellularLocation>
</comment>
<evidence type="ECO:0000256" key="4">
    <source>
        <dbReference type="ARBA" id="ARBA00023136"/>
    </source>
</evidence>
<dbReference type="Proteomes" id="UP000438448">
    <property type="component" value="Unassembled WGS sequence"/>
</dbReference>
<organism evidence="8 9">
    <name type="scientific">Nocardia macrotermitis</name>
    <dbReference type="NCBI Taxonomy" id="2585198"/>
    <lineage>
        <taxon>Bacteria</taxon>
        <taxon>Bacillati</taxon>
        <taxon>Actinomycetota</taxon>
        <taxon>Actinomycetes</taxon>
        <taxon>Mycobacteriales</taxon>
        <taxon>Nocardiaceae</taxon>
        <taxon>Nocardia</taxon>
    </lineage>
</organism>
<dbReference type="Pfam" id="PF02608">
    <property type="entry name" value="Bmp"/>
    <property type="match status" value="1"/>
</dbReference>
<evidence type="ECO:0000256" key="5">
    <source>
        <dbReference type="ARBA" id="ARBA00023288"/>
    </source>
</evidence>
<keyword evidence="4" id="KW-0472">Membrane</keyword>
<dbReference type="PANTHER" id="PTHR34296">
    <property type="entry name" value="TRANSCRIPTIONAL ACTIVATOR PROTEIN MED"/>
    <property type="match status" value="1"/>
</dbReference>
<protein>
    <submittedName>
        <fullName evidence="8">Membrane lipoprotein TmpC</fullName>
    </submittedName>
</protein>
<dbReference type="EMBL" id="WEGK01000012">
    <property type="protein sequence ID" value="MQY22234.1"/>
    <property type="molecule type" value="Genomic_DNA"/>
</dbReference>
<feature type="signal peptide" evidence="6">
    <location>
        <begin position="1"/>
        <end position="25"/>
    </location>
</feature>
<evidence type="ECO:0000259" key="7">
    <source>
        <dbReference type="Pfam" id="PF02608"/>
    </source>
</evidence>
<sequence length="339" mass="35528">MHRISSIVRTVVAALLLAGIGGCGAQATGSGEEIIYITDAPIGQNEFLRLGKTGTEQAAQALGATARTYESTDEQSRRSNLEAAVQRHPAAIVLITYEFNDLVSEFADKYPDQQFVLVDACPTKIPANLRCGTFKAYEPSYLLGVEAGLLDRSGHVGTVAARDSAFFHQWSDAFALGARSVNPHVTDTQLFVGGDNAVGDPARSKELALTAVQSGVDQIYGVTGGGNGGVFEAAAQSRVLAYGVDVNQCPQQPGVVVDNAIKRVDKVVLDLLTEIHQGKPGGATTAFGLAEDGATVTSLTTEAATSGCTILQHPDVLARVRAARADIIAGRITIPHADK</sequence>
<accession>A0A7K0DBI5</accession>
<keyword evidence="9" id="KW-1185">Reference proteome</keyword>
<dbReference type="CDD" id="cd06354">
    <property type="entry name" value="PBP1_PrnA-like"/>
    <property type="match status" value="1"/>
</dbReference>
<keyword evidence="2" id="KW-1003">Cell membrane</keyword>
<reference evidence="8 9" key="1">
    <citation type="submission" date="2019-10" db="EMBL/GenBank/DDBJ databases">
        <title>Nocardia macrotermitis sp. nov. and Nocardia aurantia sp. nov., isolated from the gut of fungus growing-termite Macrotermes natalensis.</title>
        <authorList>
            <person name="Benndorf R."/>
            <person name="Schwitalla J."/>
            <person name="Martin K."/>
            <person name="De Beer W."/>
            <person name="Kaster A.-K."/>
            <person name="Vollmers J."/>
            <person name="Poulsen M."/>
            <person name="Beemelmanns C."/>
        </authorList>
    </citation>
    <scope>NUCLEOTIDE SEQUENCE [LARGE SCALE GENOMIC DNA]</scope>
    <source>
        <strain evidence="8 9">RB20</strain>
    </source>
</reference>
<evidence type="ECO:0000313" key="8">
    <source>
        <dbReference type="EMBL" id="MQY22234.1"/>
    </source>
</evidence>
<dbReference type="AlphaFoldDB" id="A0A7K0DBI5"/>
<dbReference type="Gene3D" id="3.40.50.2300">
    <property type="match status" value="2"/>
</dbReference>
<evidence type="ECO:0000256" key="1">
    <source>
        <dbReference type="ARBA" id="ARBA00004236"/>
    </source>
</evidence>
<comment type="caution">
    <text evidence="8">The sequence shown here is derived from an EMBL/GenBank/DDBJ whole genome shotgun (WGS) entry which is preliminary data.</text>
</comment>
<keyword evidence="5 8" id="KW-0449">Lipoprotein</keyword>
<feature type="domain" description="ABC transporter substrate-binding protein PnrA-like" evidence="7">
    <location>
        <begin position="58"/>
        <end position="297"/>
    </location>
</feature>
<dbReference type="PANTHER" id="PTHR34296:SF2">
    <property type="entry name" value="ABC TRANSPORTER GUANOSINE-BINDING PROTEIN NUPN"/>
    <property type="match status" value="1"/>
</dbReference>
<feature type="chain" id="PRO_5038393663" evidence="6">
    <location>
        <begin position="26"/>
        <end position="339"/>
    </location>
</feature>
<dbReference type="PROSITE" id="PS51257">
    <property type="entry name" value="PROKAR_LIPOPROTEIN"/>
    <property type="match status" value="1"/>
</dbReference>
<evidence type="ECO:0000256" key="6">
    <source>
        <dbReference type="SAM" id="SignalP"/>
    </source>
</evidence>
<name>A0A7K0DBI5_9NOCA</name>
<dbReference type="GO" id="GO:0005886">
    <property type="term" value="C:plasma membrane"/>
    <property type="evidence" value="ECO:0007669"/>
    <property type="project" value="UniProtKB-SubCell"/>
</dbReference>
<keyword evidence="3 6" id="KW-0732">Signal</keyword>
<evidence type="ECO:0000256" key="3">
    <source>
        <dbReference type="ARBA" id="ARBA00022729"/>
    </source>
</evidence>
<evidence type="ECO:0000313" key="9">
    <source>
        <dbReference type="Proteomes" id="UP000438448"/>
    </source>
</evidence>
<proteinExistence type="predicted"/>